<dbReference type="WBParaSite" id="ASIM_0000137401-mRNA-1">
    <property type="protein sequence ID" value="ASIM_0000137401-mRNA-1"/>
    <property type="gene ID" value="ASIM_0000137401"/>
</dbReference>
<evidence type="ECO:0000313" key="3">
    <source>
        <dbReference type="Proteomes" id="UP000267096"/>
    </source>
</evidence>
<accession>A0A0M3J1H2</accession>
<name>A0A0M3J1H2_ANISI</name>
<keyword evidence="1" id="KW-0812">Transmembrane</keyword>
<reference evidence="2 3" key="2">
    <citation type="submission" date="2018-11" db="EMBL/GenBank/DDBJ databases">
        <authorList>
            <consortium name="Pathogen Informatics"/>
        </authorList>
    </citation>
    <scope>NUCLEOTIDE SEQUENCE [LARGE SCALE GENOMIC DNA]</scope>
</reference>
<evidence type="ECO:0000313" key="2">
    <source>
        <dbReference type="EMBL" id="VDK18571.1"/>
    </source>
</evidence>
<feature type="transmembrane region" description="Helical" evidence="1">
    <location>
        <begin position="72"/>
        <end position="90"/>
    </location>
</feature>
<keyword evidence="1" id="KW-1133">Transmembrane helix</keyword>
<gene>
    <name evidence="2" type="ORF">ASIM_LOCUS1255</name>
</gene>
<evidence type="ECO:0000256" key="1">
    <source>
        <dbReference type="SAM" id="Phobius"/>
    </source>
</evidence>
<keyword evidence="1" id="KW-0472">Membrane</keyword>
<dbReference type="AlphaFoldDB" id="A0A0M3J1H2"/>
<keyword evidence="3" id="KW-1185">Reference proteome</keyword>
<protein>
    <submittedName>
        <fullName evidence="4">Ovule protein</fullName>
    </submittedName>
</protein>
<sequence>DFYQTQAVANPCGLDPEYKCESGRRRLLQTGSGLRMRHGYNVGPTAQEQLSSTSSNENLISTSVGCECWKKGVVISIISTANMIVGNVLLKKKGRKAMLTSIIYVSYI</sequence>
<reference evidence="4" key="1">
    <citation type="submission" date="2017-02" db="UniProtKB">
        <authorList>
            <consortium name="WormBaseParasite"/>
        </authorList>
    </citation>
    <scope>IDENTIFICATION</scope>
</reference>
<dbReference type="EMBL" id="UYRR01001238">
    <property type="protein sequence ID" value="VDK18571.1"/>
    <property type="molecule type" value="Genomic_DNA"/>
</dbReference>
<proteinExistence type="predicted"/>
<dbReference type="Proteomes" id="UP000267096">
    <property type="component" value="Unassembled WGS sequence"/>
</dbReference>
<evidence type="ECO:0000313" key="4">
    <source>
        <dbReference type="WBParaSite" id="ASIM_0000137401-mRNA-1"/>
    </source>
</evidence>
<organism evidence="4">
    <name type="scientific">Anisakis simplex</name>
    <name type="common">Herring worm</name>
    <dbReference type="NCBI Taxonomy" id="6269"/>
    <lineage>
        <taxon>Eukaryota</taxon>
        <taxon>Metazoa</taxon>
        <taxon>Ecdysozoa</taxon>
        <taxon>Nematoda</taxon>
        <taxon>Chromadorea</taxon>
        <taxon>Rhabditida</taxon>
        <taxon>Spirurina</taxon>
        <taxon>Ascaridomorpha</taxon>
        <taxon>Ascaridoidea</taxon>
        <taxon>Anisakidae</taxon>
        <taxon>Anisakis</taxon>
        <taxon>Anisakis simplex complex</taxon>
    </lineage>
</organism>